<reference evidence="1 2" key="1">
    <citation type="submission" date="2018-01" db="EMBL/GenBank/DDBJ databases">
        <title>Successful Treatment of Persistent Burkholderia cepacia Bacteremia with Ceftazidime-Avibactam.</title>
        <authorList>
            <person name="Tamma P."/>
            <person name="Fan Y."/>
            <person name="Bergman Y."/>
            <person name="Sick-Samuels A."/>
            <person name="Hsu A."/>
            <person name="Timp W."/>
            <person name="Simner P."/>
        </authorList>
    </citation>
    <scope>NUCLEOTIDE SEQUENCE [LARGE SCALE GENOMIC DNA]</scope>
    <source>
        <strain evidence="1 2">170816</strain>
    </source>
</reference>
<gene>
    <name evidence="1" type="ORF">C3743_18260</name>
</gene>
<dbReference type="EMBL" id="PQVP01000002">
    <property type="protein sequence ID" value="POZ82201.1"/>
    <property type="molecule type" value="Genomic_DNA"/>
</dbReference>
<comment type="caution">
    <text evidence="1">The sequence shown here is derived from an EMBL/GenBank/DDBJ whole genome shotgun (WGS) entry which is preliminary data.</text>
</comment>
<sequence length="69" mass="7230">MIPARRLDGPAMLPAAFRDGYPRQVRCGRLLLQVTGMDADAPVPIIAKQGIGASAEGANADRPRSMGLA</sequence>
<protein>
    <submittedName>
        <fullName evidence="1">Uncharacterized protein</fullName>
    </submittedName>
</protein>
<accession>A0A2S5DSW9</accession>
<organism evidence="1 2">
    <name type="scientific">Burkholderia contaminans</name>
    <dbReference type="NCBI Taxonomy" id="488447"/>
    <lineage>
        <taxon>Bacteria</taxon>
        <taxon>Pseudomonadati</taxon>
        <taxon>Pseudomonadota</taxon>
        <taxon>Betaproteobacteria</taxon>
        <taxon>Burkholderiales</taxon>
        <taxon>Burkholderiaceae</taxon>
        <taxon>Burkholderia</taxon>
        <taxon>Burkholderia cepacia complex</taxon>
    </lineage>
</organism>
<evidence type="ECO:0000313" key="2">
    <source>
        <dbReference type="Proteomes" id="UP000238655"/>
    </source>
</evidence>
<proteinExistence type="predicted"/>
<evidence type="ECO:0000313" key="1">
    <source>
        <dbReference type="EMBL" id="POZ82201.1"/>
    </source>
</evidence>
<name>A0A2S5DSW9_9BURK</name>
<dbReference type="AlphaFoldDB" id="A0A2S5DSW9"/>
<dbReference type="Proteomes" id="UP000238655">
    <property type="component" value="Chromosome 1"/>
</dbReference>